<organism evidence="2 3">
    <name type="scientific">Eiseniibacteriota bacterium</name>
    <dbReference type="NCBI Taxonomy" id="2212470"/>
    <lineage>
        <taxon>Bacteria</taxon>
        <taxon>Candidatus Eiseniibacteriota</taxon>
    </lineage>
</organism>
<dbReference type="Proteomes" id="UP000316292">
    <property type="component" value="Unassembled WGS sequence"/>
</dbReference>
<dbReference type="Pfam" id="PF04350">
    <property type="entry name" value="PilO"/>
    <property type="match status" value="1"/>
</dbReference>
<name>A0A538SD61_UNCEI</name>
<keyword evidence="1" id="KW-1133">Transmembrane helix</keyword>
<dbReference type="InterPro" id="IPR007445">
    <property type="entry name" value="PilO"/>
</dbReference>
<dbReference type="GO" id="GO:0043107">
    <property type="term" value="P:type IV pilus-dependent motility"/>
    <property type="evidence" value="ECO:0007669"/>
    <property type="project" value="InterPro"/>
</dbReference>
<dbReference type="Gene3D" id="3.30.70.60">
    <property type="match status" value="1"/>
</dbReference>
<dbReference type="EMBL" id="VBOR01000058">
    <property type="protein sequence ID" value="TMQ49318.1"/>
    <property type="molecule type" value="Genomic_DNA"/>
</dbReference>
<reference evidence="2 3" key="1">
    <citation type="journal article" date="2019" name="Nat. Microbiol.">
        <title>Mediterranean grassland soil C-N compound turnover is dependent on rainfall and depth, and is mediated by genomically divergent microorganisms.</title>
        <authorList>
            <person name="Diamond S."/>
            <person name="Andeer P.F."/>
            <person name="Li Z."/>
            <person name="Crits-Christoph A."/>
            <person name="Burstein D."/>
            <person name="Anantharaman K."/>
            <person name="Lane K.R."/>
            <person name="Thomas B.C."/>
            <person name="Pan C."/>
            <person name="Northen T.R."/>
            <person name="Banfield J.F."/>
        </authorList>
    </citation>
    <scope>NUCLEOTIDE SEQUENCE [LARGE SCALE GENOMIC DNA]</scope>
    <source>
        <strain evidence="2">WS_1</strain>
    </source>
</reference>
<evidence type="ECO:0000313" key="3">
    <source>
        <dbReference type="Proteomes" id="UP000316292"/>
    </source>
</evidence>
<evidence type="ECO:0000313" key="2">
    <source>
        <dbReference type="EMBL" id="TMQ49318.1"/>
    </source>
</evidence>
<accession>A0A538SD61</accession>
<dbReference type="AlphaFoldDB" id="A0A538SD61"/>
<feature type="transmembrane region" description="Helical" evidence="1">
    <location>
        <begin position="12"/>
        <end position="30"/>
    </location>
</feature>
<gene>
    <name evidence="2" type="ORF">E6K71_05195</name>
</gene>
<evidence type="ECO:0000256" key="1">
    <source>
        <dbReference type="SAM" id="Phobius"/>
    </source>
</evidence>
<dbReference type="GO" id="GO:0043683">
    <property type="term" value="P:type IV pilus assembly"/>
    <property type="evidence" value="ECO:0007669"/>
    <property type="project" value="InterPro"/>
</dbReference>
<protein>
    <recommendedName>
        <fullName evidence="4">Type 4a pilus biogenesis protein PilO</fullName>
    </recommendedName>
</protein>
<sequence length="189" mass="20830">MSLSLRHPAVGHAMILAGFIVSAGVVRTAYVEPRAREVKALHATEERLHAELSDLEEGIREMEGWRTAHPGQDLGSFHARKALPAQDMVAGFLRSIVPLADRHKVRTELIQPAGALVQETTQDAAGAPMTYMRAELRFHLEATYRDLGEYLNDIEAMDQLVVVRSVSLTSGEEYPELGADVAIWVYGTP</sequence>
<dbReference type="InterPro" id="IPR014717">
    <property type="entry name" value="Transl_elong_EF1B/ribsomal_bS6"/>
</dbReference>
<keyword evidence="1" id="KW-0472">Membrane</keyword>
<proteinExistence type="predicted"/>
<evidence type="ECO:0008006" key="4">
    <source>
        <dbReference type="Google" id="ProtNLM"/>
    </source>
</evidence>
<keyword evidence="1" id="KW-0812">Transmembrane</keyword>
<comment type="caution">
    <text evidence="2">The sequence shown here is derived from an EMBL/GenBank/DDBJ whole genome shotgun (WGS) entry which is preliminary data.</text>
</comment>